<proteinExistence type="predicted"/>
<accession>A0A369UPB3</accession>
<protein>
    <submittedName>
        <fullName evidence="2">Uncharacterized protein</fullName>
    </submittedName>
</protein>
<evidence type="ECO:0000256" key="1">
    <source>
        <dbReference type="SAM" id="SignalP"/>
    </source>
</evidence>
<reference evidence="2 3" key="1">
    <citation type="submission" date="2018-07" db="EMBL/GenBank/DDBJ databases">
        <title>Dyella tabacisoli L4-6T, whole genome shotgun sequence.</title>
        <authorList>
            <person name="Zhou X.-K."/>
            <person name="Li W.-J."/>
            <person name="Duan Y.-Q."/>
        </authorList>
    </citation>
    <scope>NUCLEOTIDE SEQUENCE [LARGE SCALE GENOMIC DNA]</scope>
    <source>
        <strain evidence="2 3">L4-6</strain>
    </source>
</reference>
<sequence length="202" mass="22227">MRRLLWLCGLLALPVLAQAGAAAQDHGAKEHSVIVYGKPDGKVAGWGIATDLPSGWTQDCCQYAQAIGVNLVLYRGEWTGEPERVMVLNVWPQKLPSLDAEWQDDQKRYLQRDPTAKVSTFAVHNPAMACHGLLFQGTDHKDDVVVFCDPGKATGVRLSWSMTMSAADPTRQSVLALFSQVVEQSSYMKYVSKQASPDKAKH</sequence>
<keyword evidence="3" id="KW-1185">Reference proteome</keyword>
<evidence type="ECO:0000313" key="3">
    <source>
        <dbReference type="Proteomes" id="UP000253782"/>
    </source>
</evidence>
<dbReference type="AlphaFoldDB" id="A0A369UPB3"/>
<name>A0A369UPB3_9GAMM</name>
<organism evidence="2 3">
    <name type="scientific">Dyella tabacisoli</name>
    <dbReference type="NCBI Taxonomy" id="2282381"/>
    <lineage>
        <taxon>Bacteria</taxon>
        <taxon>Pseudomonadati</taxon>
        <taxon>Pseudomonadota</taxon>
        <taxon>Gammaproteobacteria</taxon>
        <taxon>Lysobacterales</taxon>
        <taxon>Rhodanobacteraceae</taxon>
        <taxon>Dyella</taxon>
    </lineage>
</organism>
<dbReference type="Proteomes" id="UP000253782">
    <property type="component" value="Unassembled WGS sequence"/>
</dbReference>
<keyword evidence="1" id="KW-0732">Signal</keyword>
<feature type="signal peptide" evidence="1">
    <location>
        <begin position="1"/>
        <end position="19"/>
    </location>
</feature>
<comment type="caution">
    <text evidence="2">The sequence shown here is derived from an EMBL/GenBank/DDBJ whole genome shotgun (WGS) entry which is preliminary data.</text>
</comment>
<dbReference type="EMBL" id="QQAH01000008">
    <property type="protein sequence ID" value="RDD81885.1"/>
    <property type="molecule type" value="Genomic_DNA"/>
</dbReference>
<gene>
    <name evidence="2" type="ORF">DVJ77_08800</name>
</gene>
<evidence type="ECO:0000313" key="2">
    <source>
        <dbReference type="EMBL" id="RDD81885.1"/>
    </source>
</evidence>
<dbReference type="OrthoDB" id="5950779at2"/>
<feature type="chain" id="PRO_5016719828" evidence="1">
    <location>
        <begin position="20"/>
        <end position="202"/>
    </location>
</feature>
<dbReference type="RefSeq" id="WP_114845102.1">
    <property type="nucleotide sequence ID" value="NZ_JBHSPE010000008.1"/>
</dbReference>